<comment type="caution">
    <text evidence="2">The sequence shown here is derived from an EMBL/GenBank/DDBJ whole genome shotgun (WGS) entry which is preliminary data.</text>
</comment>
<gene>
    <name evidence="2" type="ORF">AVEN_239980_1</name>
</gene>
<evidence type="ECO:0000256" key="1">
    <source>
        <dbReference type="SAM" id="MobiDB-lite"/>
    </source>
</evidence>
<protein>
    <submittedName>
        <fullName evidence="2">Uncharacterized protein</fullName>
    </submittedName>
</protein>
<evidence type="ECO:0000313" key="3">
    <source>
        <dbReference type="Proteomes" id="UP000499080"/>
    </source>
</evidence>
<organism evidence="2 3">
    <name type="scientific">Araneus ventricosus</name>
    <name type="common">Orbweaver spider</name>
    <name type="synonym">Epeira ventricosa</name>
    <dbReference type="NCBI Taxonomy" id="182803"/>
    <lineage>
        <taxon>Eukaryota</taxon>
        <taxon>Metazoa</taxon>
        <taxon>Ecdysozoa</taxon>
        <taxon>Arthropoda</taxon>
        <taxon>Chelicerata</taxon>
        <taxon>Arachnida</taxon>
        <taxon>Araneae</taxon>
        <taxon>Araneomorphae</taxon>
        <taxon>Entelegynae</taxon>
        <taxon>Araneoidea</taxon>
        <taxon>Araneidae</taxon>
        <taxon>Araneus</taxon>
    </lineage>
</organism>
<name>A0A4Y2X2F4_ARAVE</name>
<feature type="non-terminal residue" evidence="2">
    <location>
        <position position="1"/>
    </location>
</feature>
<feature type="region of interest" description="Disordered" evidence="1">
    <location>
        <begin position="1"/>
        <end position="24"/>
    </location>
</feature>
<reference evidence="2 3" key="1">
    <citation type="journal article" date="2019" name="Sci. Rep.">
        <title>Orb-weaving spider Araneus ventricosus genome elucidates the spidroin gene catalogue.</title>
        <authorList>
            <person name="Kono N."/>
            <person name="Nakamura H."/>
            <person name="Ohtoshi R."/>
            <person name="Moran D.A.P."/>
            <person name="Shinohara A."/>
            <person name="Yoshida Y."/>
            <person name="Fujiwara M."/>
            <person name="Mori M."/>
            <person name="Tomita M."/>
            <person name="Arakawa K."/>
        </authorList>
    </citation>
    <scope>NUCLEOTIDE SEQUENCE [LARGE SCALE GENOMIC DNA]</scope>
</reference>
<proteinExistence type="predicted"/>
<dbReference type="EMBL" id="BGPR01069441">
    <property type="protein sequence ID" value="GBO43084.1"/>
    <property type="molecule type" value="Genomic_DNA"/>
</dbReference>
<dbReference type="AlphaFoldDB" id="A0A4Y2X2F4"/>
<accession>A0A4Y2X2F4</accession>
<sequence>IDLHRKSHESENVVEDNSGMKRNEDPLFFPNLGKMLRKSVPNYFYTSVRREVGKTRYSRH</sequence>
<evidence type="ECO:0000313" key="2">
    <source>
        <dbReference type="EMBL" id="GBO43084.1"/>
    </source>
</evidence>
<feature type="compositionally biased region" description="Basic and acidic residues" evidence="1">
    <location>
        <begin position="1"/>
        <end position="11"/>
    </location>
</feature>
<keyword evidence="3" id="KW-1185">Reference proteome</keyword>
<dbReference type="Proteomes" id="UP000499080">
    <property type="component" value="Unassembled WGS sequence"/>
</dbReference>